<accession>A0A1C3N6Q2</accession>
<dbReference type="Proteomes" id="UP000199393">
    <property type="component" value="Chromosome I"/>
</dbReference>
<dbReference type="CDD" id="cd02440">
    <property type="entry name" value="AdoMet_MTases"/>
    <property type="match status" value="1"/>
</dbReference>
<dbReference type="SUPFAM" id="SSF53335">
    <property type="entry name" value="S-adenosyl-L-methionine-dependent methyltransferases"/>
    <property type="match status" value="1"/>
</dbReference>
<dbReference type="PANTHER" id="PTHR43861:SF1">
    <property type="entry name" value="TRANS-ACONITATE 2-METHYLTRANSFERASE"/>
    <property type="match status" value="1"/>
</dbReference>
<dbReference type="InterPro" id="IPR041698">
    <property type="entry name" value="Methyltransf_25"/>
</dbReference>
<dbReference type="OrthoDB" id="9805171at2"/>
<dbReference type="AlphaFoldDB" id="A0A1C3N6Q2"/>
<proteinExistence type="predicted"/>
<keyword evidence="2 4" id="KW-0808">Transferase</keyword>
<feature type="domain" description="Methyltransferase" evidence="3">
    <location>
        <begin position="54"/>
        <end position="144"/>
    </location>
</feature>
<dbReference type="InterPro" id="IPR029063">
    <property type="entry name" value="SAM-dependent_MTases_sf"/>
</dbReference>
<dbReference type="RefSeq" id="WP_091592670.1">
    <property type="nucleotide sequence ID" value="NZ_JBHRWG010000004.1"/>
</dbReference>
<evidence type="ECO:0000313" key="5">
    <source>
        <dbReference type="Proteomes" id="UP000199393"/>
    </source>
</evidence>
<dbReference type="Pfam" id="PF13649">
    <property type="entry name" value="Methyltransf_25"/>
    <property type="match status" value="1"/>
</dbReference>
<evidence type="ECO:0000256" key="2">
    <source>
        <dbReference type="ARBA" id="ARBA00022679"/>
    </source>
</evidence>
<name>A0A1C3N6Q2_9ACTN</name>
<protein>
    <submittedName>
        <fullName evidence="4">Methyltransferase domain-containing protein</fullName>
    </submittedName>
</protein>
<evidence type="ECO:0000313" key="4">
    <source>
        <dbReference type="EMBL" id="SBV28233.1"/>
    </source>
</evidence>
<reference evidence="5" key="1">
    <citation type="submission" date="2016-06" db="EMBL/GenBank/DDBJ databases">
        <authorList>
            <person name="Varghese N."/>
        </authorList>
    </citation>
    <scope>NUCLEOTIDE SEQUENCE [LARGE SCALE GENOMIC DNA]</scope>
    <source>
        <strain evidence="5">DSM 45344</strain>
    </source>
</reference>
<dbReference type="PATRIC" id="fig|307121.4.peg.3841"/>
<keyword evidence="1 4" id="KW-0489">Methyltransferase</keyword>
<evidence type="ECO:0000259" key="3">
    <source>
        <dbReference type="Pfam" id="PF13649"/>
    </source>
</evidence>
<evidence type="ECO:0000256" key="1">
    <source>
        <dbReference type="ARBA" id="ARBA00022603"/>
    </source>
</evidence>
<gene>
    <name evidence="4" type="ORF">GA0070620_3767</name>
</gene>
<dbReference type="Gene3D" id="3.40.50.150">
    <property type="entry name" value="Vaccinia Virus protein VP39"/>
    <property type="match status" value="1"/>
</dbReference>
<dbReference type="EMBL" id="LT598496">
    <property type="protein sequence ID" value="SBV28233.1"/>
    <property type="molecule type" value="Genomic_DNA"/>
</dbReference>
<dbReference type="STRING" id="307121.GA0070620_3767"/>
<keyword evidence="5" id="KW-1185">Reference proteome</keyword>
<dbReference type="GO" id="GO:0008168">
    <property type="term" value="F:methyltransferase activity"/>
    <property type="evidence" value="ECO:0007669"/>
    <property type="project" value="UniProtKB-KW"/>
</dbReference>
<sequence length="220" mass="23807">MIEPDFLRDTRASYDAVAASYDRQFRDELASKPYDRAVLTTFAELVRRDGGGPVADVGCGLGTVTGHLADLGLDVFGIDLSPEMVALARRNRPGLRFEEGSMTALDLPEGGLAGITAWYSIIHVPDELLPDTFTGFHRALAPGGHLAMVFQVGDEPVVRTEAFGRPISLTLRRRRPEQVEALLAGAGFALCARLVREPEPYAGGTETTPQAYLVARKPRG</sequence>
<dbReference type="PANTHER" id="PTHR43861">
    <property type="entry name" value="TRANS-ACONITATE 2-METHYLTRANSFERASE-RELATED"/>
    <property type="match status" value="1"/>
</dbReference>
<dbReference type="GO" id="GO:0032259">
    <property type="term" value="P:methylation"/>
    <property type="evidence" value="ECO:0007669"/>
    <property type="project" value="UniProtKB-KW"/>
</dbReference>
<organism evidence="4 5">
    <name type="scientific">Micromonospora krabiensis</name>
    <dbReference type="NCBI Taxonomy" id="307121"/>
    <lineage>
        <taxon>Bacteria</taxon>
        <taxon>Bacillati</taxon>
        <taxon>Actinomycetota</taxon>
        <taxon>Actinomycetes</taxon>
        <taxon>Micromonosporales</taxon>
        <taxon>Micromonosporaceae</taxon>
        <taxon>Micromonospora</taxon>
    </lineage>
</organism>